<dbReference type="AlphaFoldDB" id="A0A8T2SF41"/>
<evidence type="ECO:0000256" key="5">
    <source>
        <dbReference type="ARBA" id="ARBA00023136"/>
    </source>
</evidence>
<evidence type="ECO:0000256" key="4">
    <source>
        <dbReference type="ARBA" id="ARBA00022989"/>
    </source>
</evidence>
<gene>
    <name evidence="8" type="ORF">KP509_21G082100</name>
</gene>
<evidence type="ECO:0000256" key="2">
    <source>
        <dbReference type="ARBA" id="ARBA00022692"/>
    </source>
</evidence>
<comment type="subcellular location">
    <subcellularLocation>
        <location evidence="1">Endomembrane system</location>
        <topology evidence="1">Multi-pass membrane protein</topology>
    </subcellularLocation>
</comment>
<comment type="caution">
    <text evidence="8">The sequence shown here is derived from an EMBL/GenBank/DDBJ whole genome shotgun (WGS) entry which is preliminary data.</text>
</comment>
<keyword evidence="3" id="KW-0732">Signal</keyword>
<evidence type="ECO:0000256" key="3">
    <source>
        <dbReference type="ARBA" id="ARBA00022729"/>
    </source>
</evidence>
<protein>
    <submittedName>
        <fullName evidence="8">Uncharacterized protein</fullName>
    </submittedName>
</protein>
<sequence>MMNSAANSNGGKAVATVVRAIQGEMEKPVWLVFFVSSLFDVISFGLALGAQSKRNNVEWEFDDRGNYWYCKYNGGNGDNGASGMAAAAFCLLLVGTLIVMGATRCFCCGSPHMPGASRLCAVLAFTLCWLFFGIAEILLLAGANRNSLKSKTNMVAGEAMPSCELIRSSIFAAAAAFTFLAWILSQVYYIFEVRCRLEGPTFPSTSPSPNSHHQNAFSIPMTPFPPPPMTPTSPSPYPPVV</sequence>
<keyword evidence="9" id="KW-1185">Reference proteome</keyword>
<reference evidence="8" key="1">
    <citation type="submission" date="2021-08" db="EMBL/GenBank/DDBJ databases">
        <title>WGS assembly of Ceratopteris richardii.</title>
        <authorList>
            <person name="Marchant D.B."/>
            <person name="Chen G."/>
            <person name="Jenkins J."/>
            <person name="Shu S."/>
            <person name="Leebens-Mack J."/>
            <person name="Grimwood J."/>
            <person name="Schmutz J."/>
            <person name="Soltis P."/>
            <person name="Soltis D."/>
            <person name="Chen Z.-H."/>
        </authorList>
    </citation>
    <scope>NUCLEOTIDE SEQUENCE</scope>
    <source>
        <strain evidence="8">Whitten #5841</strain>
        <tissue evidence="8">Leaf</tissue>
    </source>
</reference>
<dbReference type="PANTHER" id="PTHR31769">
    <property type="entry name" value="OS07G0462200 PROTEIN-RELATED"/>
    <property type="match status" value="1"/>
</dbReference>
<evidence type="ECO:0000256" key="1">
    <source>
        <dbReference type="ARBA" id="ARBA00004127"/>
    </source>
</evidence>
<dbReference type="InterPro" id="IPR009606">
    <property type="entry name" value="DEAL/Modifying_wall_lignin1/2"/>
</dbReference>
<dbReference type="InterPro" id="IPR052222">
    <property type="entry name" value="DESIGUAL"/>
</dbReference>
<keyword evidence="4 7" id="KW-1133">Transmembrane helix</keyword>
<feature type="transmembrane region" description="Helical" evidence="7">
    <location>
        <begin position="29"/>
        <end position="50"/>
    </location>
</feature>
<dbReference type="OMA" id="PSCETIR"/>
<dbReference type="EMBL" id="CM035426">
    <property type="protein sequence ID" value="KAH7316193.1"/>
    <property type="molecule type" value="Genomic_DNA"/>
</dbReference>
<comment type="similarity">
    <text evidence="6">Belongs to the DESIGUAL family.</text>
</comment>
<dbReference type="Pfam" id="PF06749">
    <property type="entry name" value="DUF1218"/>
    <property type="match status" value="1"/>
</dbReference>
<name>A0A8T2SF41_CERRI</name>
<dbReference type="OrthoDB" id="2015495at2759"/>
<accession>A0A8T2SF41</accession>
<feature type="transmembrane region" description="Helical" evidence="7">
    <location>
        <begin position="170"/>
        <end position="191"/>
    </location>
</feature>
<evidence type="ECO:0000256" key="6">
    <source>
        <dbReference type="ARBA" id="ARBA00029467"/>
    </source>
</evidence>
<evidence type="ECO:0000313" key="9">
    <source>
        <dbReference type="Proteomes" id="UP000825935"/>
    </source>
</evidence>
<organism evidence="8 9">
    <name type="scientific">Ceratopteris richardii</name>
    <name type="common">Triangle waterfern</name>
    <dbReference type="NCBI Taxonomy" id="49495"/>
    <lineage>
        <taxon>Eukaryota</taxon>
        <taxon>Viridiplantae</taxon>
        <taxon>Streptophyta</taxon>
        <taxon>Embryophyta</taxon>
        <taxon>Tracheophyta</taxon>
        <taxon>Polypodiopsida</taxon>
        <taxon>Polypodiidae</taxon>
        <taxon>Polypodiales</taxon>
        <taxon>Pteridineae</taxon>
        <taxon>Pteridaceae</taxon>
        <taxon>Parkerioideae</taxon>
        <taxon>Ceratopteris</taxon>
    </lineage>
</organism>
<feature type="transmembrane region" description="Helical" evidence="7">
    <location>
        <begin position="84"/>
        <end position="107"/>
    </location>
</feature>
<feature type="transmembrane region" description="Helical" evidence="7">
    <location>
        <begin position="119"/>
        <end position="141"/>
    </location>
</feature>
<keyword evidence="2 7" id="KW-0812">Transmembrane</keyword>
<keyword evidence="5 7" id="KW-0472">Membrane</keyword>
<evidence type="ECO:0000313" key="8">
    <source>
        <dbReference type="EMBL" id="KAH7316193.1"/>
    </source>
</evidence>
<dbReference type="GO" id="GO:0012505">
    <property type="term" value="C:endomembrane system"/>
    <property type="evidence" value="ECO:0007669"/>
    <property type="project" value="UniProtKB-SubCell"/>
</dbReference>
<proteinExistence type="inferred from homology"/>
<dbReference type="Proteomes" id="UP000825935">
    <property type="component" value="Chromosome 21"/>
</dbReference>
<evidence type="ECO:0000256" key="7">
    <source>
        <dbReference type="SAM" id="Phobius"/>
    </source>
</evidence>